<protein>
    <recommendedName>
        <fullName evidence="1">Multi-ubiquitin domain-containing protein</fullName>
    </recommendedName>
</protein>
<feature type="domain" description="Multi-ubiquitin" evidence="1">
    <location>
        <begin position="92"/>
        <end position="155"/>
    </location>
</feature>
<proteinExistence type="predicted"/>
<keyword evidence="3" id="KW-1185">Reference proteome</keyword>
<name>A0A6P1BWT4_9BRAD</name>
<dbReference type="Pfam" id="PF14452">
    <property type="entry name" value="Multi_ubiq"/>
    <property type="match status" value="2"/>
</dbReference>
<feature type="domain" description="Multi-ubiquitin" evidence="1">
    <location>
        <begin position="24"/>
        <end position="87"/>
    </location>
</feature>
<gene>
    <name evidence="2" type="ORF">FNJ47_44665</name>
</gene>
<dbReference type="EMBL" id="VKHP01000386">
    <property type="protein sequence ID" value="NEV02590.1"/>
    <property type="molecule type" value="Genomic_DNA"/>
</dbReference>
<dbReference type="Pfam" id="PF14462">
    <property type="entry name" value="Prok-E2_E"/>
    <property type="match status" value="1"/>
</dbReference>
<dbReference type="InterPro" id="IPR027802">
    <property type="entry name" value="Multi-ubiquitin_dom"/>
</dbReference>
<dbReference type="AlphaFoldDB" id="A0A6P1BWT4"/>
<comment type="caution">
    <text evidence="2">The sequence shown here is derived from an EMBL/GenBank/DDBJ whole genome shotgun (WGS) entry which is preliminary data.</text>
</comment>
<sequence>MSIQETAPDHRAAGQTIEVAGENLEFRQLVIHDAAPTGAQISRAAGFTPAQQAVVLQFLPDGGLEDIAPSQIVDLNAGRQFIVVETDRLFFLTINGERFEWPSRMISGAVVRRLGKVPPEDELLLTRIDEPDRVIAPRDLVDLGKGGIESFVSRKPSWKLNVQGVVLTLHQPTIVVKQALLDAGFDPTKGWQIFLIVKGEPKRAVGLDFTVDLRTPGIEKLRLTPTGVHNGEAAATPRRHFDLLEVDEKHLDSLGLFWETVIDGTCRWLLIHNYQVPPGYAPRMVMLALLIPPTYPTAQIDMFYTSPKLTLTSGRPIDRTQVAATICGTPFNGWSRHRGPPAPWNPATDNVITHLALVESAIAKEVGQ</sequence>
<dbReference type="Proteomes" id="UP000468531">
    <property type="component" value="Unassembled WGS sequence"/>
</dbReference>
<evidence type="ECO:0000259" key="1">
    <source>
        <dbReference type="Pfam" id="PF14452"/>
    </source>
</evidence>
<dbReference type="InterPro" id="IPR025701">
    <property type="entry name" value="UBQ-conjugat_E2_E"/>
</dbReference>
<evidence type="ECO:0000313" key="2">
    <source>
        <dbReference type="EMBL" id="NEV02590.1"/>
    </source>
</evidence>
<accession>A0A6P1BWT4</accession>
<reference evidence="2 3" key="1">
    <citation type="journal article" date="2020" name="Arch. Microbiol.">
        <title>Bradyrhizobium uaiense sp. nov., a new highly efficient cowpea symbiont.</title>
        <authorList>
            <person name="Cabral Michel D."/>
            <person name="Azarias Guimaraes A."/>
            <person name="Martins da Costa E."/>
            <person name="Soares de Carvalho T."/>
            <person name="Balsanelli E."/>
            <person name="Willems A."/>
            <person name="Maltempi de Souza E."/>
            <person name="de Souza Moreira F.M."/>
        </authorList>
    </citation>
    <scope>NUCLEOTIDE SEQUENCE [LARGE SCALE GENOMIC DNA]</scope>
    <source>
        <strain evidence="2 3">UFLA 03-164</strain>
    </source>
</reference>
<dbReference type="RefSeq" id="WP_163162836.1">
    <property type="nucleotide sequence ID" value="NZ_VKHP01000386.1"/>
</dbReference>
<evidence type="ECO:0000313" key="3">
    <source>
        <dbReference type="Proteomes" id="UP000468531"/>
    </source>
</evidence>
<organism evidence="2 3">
    <name type="scientific">Bradyrhizobium uaiense</name>
    <dbReference type="NCBI Taxonomy" id="2594946"/>
    <lineage>
        <taxon>Bacteria</taxon>
        <taxon>Pseudomonadati</taxon>
        <taxon>Pseudomonadota</taxon>
        <taxon>Alphaproteobacteria</taxon>
        <taxon>Hyphomicrobiales</taxon>
        <taxon>Nitrobacteraceae</taxon>
        <taxon>Bradyrhizobium</taxon>
    </lineage>
</organism>